<evidence type="ECO:0000256" key="2">
    <source>
        <dbReference type="ARBA" id="ARBA00009670"/>
    </source>
</evidence>
<gene>
    <name evidence="13 15" type="primary">ubiB</name>
    <name evidence="15" type="ORF">BN59_00355</name>
</gene>
<keyword evidence="7 13" id="KW-0812">Transmembrane</keyword>
<evidence type="ECO:0000256" key="3">
    <source>
        <dbReference type="ARBA" id="ARBA00022475"/>
    </source>
</evidence>
<keyword evidence="6 13" id="KW-0831">Ubiquinone biosynthesis</keyword>
<dbReference type="InterPro" id="IPR010232">
    <property type="entry name" value="UbiB"/>
</dbReference>
<dbReference type="RefSeq" id="WP_043872698.1">
    <property type="nucleotide sequence ID" value="NZ_CCVW01000001.1"/>
</dbReference>
<comment type="function">
    <text evidence="13">Is probably a protein kinase regulator of UbiI activity which is involved in aerobic coenzyme Q (ubiquinone) biosynthesis.</text>
</comment>
<feature type="domain" description="ABC1 atypical kinase-like" evidence="14">
    <location>
        <begin position="93"/>
        <end position="342"/>
    </location>
</feature>
<comment type="caution">
    <text evidence="13">Lacks conserved residue(s) required for the propagation of feature annotation.</text>
</comment>
<evidence type="ECO:0000256" key="9">
    <source>
        <dbReference type="ARBA" id="ARBA00022777"/>
    </source>
</evidence>
<proteinExistence type="inferred from homology"/>
<evidence type="ECO:0000256" key="6">
    <source>
        <dbReference type="ARBA" id="ARBA00022688"/>
    </source>
</evidence>
<keyword evidence="16" id="KW-1185">Reference proteome</keyword>
<evidence type="ECO:0000256" key="11">
    <source>
        <dbReference type="ARBA" id="ARBA00022989"/>
    </source>
</evidence>
<evidence type="ECO:0000256" key="1">
    <source>
        <dbReference type="ARBA" id="ARBA00005020"/>
    </source>
</evidence>
<reference evidence="15 16" key="1">
    <citation type="submission" date="2014-06" db="EMBL/GenBank/DDBJ databases">
        <authorList>
            <person name="Urmite Genomes Urmite Genomes"/>
        </authorList>
    </citation>
    <scope>NUCLEOTIDE SEQUENCE [LARGE SCALE GENOMIC DNA]</scope>
</reference>
<keyword evidence="4" id="KW-0997">Cell inner membrane</keyword>
<sequence length="550" mass="63785">MKSIQQLLRLLHINTILARNGLDQLIVSIRLFSPFRFMVYLNPWNWLRKEKLTRGEALRKTLEELGPIYIKFGQALSTRPDVLPPDIAQELCKLQDNVPPFASEKALAIIEEAYGRSAFEVFAKFDPVPLASASMAQVHAATLTTGEEVVVKILRPNMLRIIENDLSIMYTIANLADRYWTESRRLKPREIVSEFEHNLLDELDLQREAANAAQLRRNFTNSPQLYIPEIFWDYTRKNIMVMERINAIPIADLDSLRAQNINIKKLAERGVEIFFTQVFRDCFFHADMHPGNIFVSPLNPQDPQYICIDFGIMGTLSDFDKRYLAENLYAFFNRDYRRVAQLHVESGWVARDTRVAEFESAIRTVCEPIFEKPLSEISFAQVVLRLFQVARRFHMEVQPQLVLLQKTLLAVEGLGRQLYPALDLWETAKPFLEKWLKEQIGPKAFILRMRENLPFMAEHLPQMPRLIHEVLELTKEQQIRTLEQHQRRKRSFSSKRNWYTGLGAGIFGAMISISFLSYFDLLNHDKLAIITLSLAIIGGFISLITWSNRS</sequence>
<protein>
    <recommendedName>
        <fullName evidence="13">Probable protein kinase UbiB</fullName>
        <ecNumber evidence="13">2.7.-.-</ecNumber>
    </recommendedName>
    <alternativeName>
        <fullName evidence="13">Ubiquinone biosynthesis protein UbiB</fullName>
    </alternativeName>
</protein>
<feature type="active site" description="Proton acceptor" evidence="13">
    <location>
        <position position="287"/>
    </location>
</feature>
<keyword evidence="11 13" id="KW-1133">Transmembrane helix</keyword>
<feature type="transmembrane region" description="Helical" evidence="13">
    <location>
        <begin position="498"/>
        <end position="521"/>
    </location>
</feature>
<dbReference type="NCBIfam" id="NF003404">
    <property type="entry name" value="PRK04750.1"/>
    <property type="match status" value="1"/>
</dbReference>
<evidence type="ECO:0000259" key="14">
    <source>
        <dbReference type="Pfam" id="PF03109"/>
    </source>
</evidence>
<dbReference type="UniPathway" id="UPA00232"/>
<keyword evidence="8 13" id="KW-0547">Nucleotide-binding</keyword>
<comment type="similarity">
    <text evidence="2">Belongs to the protein kinase superfamily. ADCK protein kinase family.</text>
</comment>
<evidence type="ECO:0000256" key="4">
    <source>
        <dbReference type="ARBA" id="ARBA00022519"/>
    </source>
</evidence>
<dbReference type="OrthoDB" id="9795390at2"/>
<dbReference type="InterPro" id="IPR045308">
    <property type="entry name" value="UbiB_bact"/>
</dbReference>
<evidence type="ECO:0000256" key="5">
    <source>
        <dbReference type="ARBA" id="ARBA00022679"/>
    </source>
</evidence>
<feature type="binding site" evidence="13">
    <location>
        <position position="152"/>
    </location>
    <ligand>
        <name>ATP</name>
        <dbReference type="ChEBI" id="CHEBI:30616"/>
    </ligand>
</feature>
<dbReference type="GO" id="GO:0004672">
    <property type="term" value="F:protein kinase activity"/>
    <property type="evidence" value="ECO:0007669"/>
    <property type="project" value="UniProtKB-UniRule"/>
</dbReference>
<evidence type="ECO:0000256" key="12">
    <source>
        <dbReference type="ARBA" id="ARBA00023136"/>
    </source>
</evidence>
<dbReference type="PANTHER" id="PTHR10566:SF113">
    <property type="entry name" value="PROTEIN ACTIVITY OF BC1 COMPLEX KINASE 7, CHLOROPLASTIC"/>
    <property type="match status" value="1"/>
</dbReference>
<dbReference type="HAMAP" id="MF_00414">
    <property type="entry name" value="UbiB"/>
    <property type="match status" value="1"/>
</dbReference>
<feature type="binding site" evidence="13">
    <location>
        <begin position="130"/>
        <end position="138"/>
    </location>
    <ligand>
        <name>ATP</name>
        <dbReference type="ChEBI" id="CHEBI:30616"/>
    </ligand>
</feature>
<comment type="subcellular location">
    <subcellularLocation>
        <location evidence="13">Cell membrane</location>
        <topology evidence="13">Multi-pass membrane protein</topology>
    </subcellularLocation>
</comment>
<dbReference type="EMBL" id="CCSB01000001">
    <property type="protein sequence ID" value="CDZ76091.1"/>
    <property type="molecule type" value="Genomic_DNA"/>
</dbReference>
<keyword evidence="12 13" id="KW-0472">Membrane</keyword>
<dbReference type="STRING" id="1034943.BN59_00355"/>
<comment type="similarity">
    <text evidence="13">Belongs to the ABC1 family. UbiB subfamily.</text>
</comment>
<evidence type="ECO:0000313" key="16">
    <source>
        <dbReference type="Proteomes" id="UP000044071"/>
    </source>
</evidence>
<dbReference type="GO" id="GO:0006744">
    <property type="term" value="P:ubiquinone biosynthetic process"/>
    <property type="evidence" value="ECO:0007669"/>
    <property type="project" value="UniProtKB-UniPathway"/>
</dbReference>
<keyword evidence="10 13" id="KW-0067">ATP-binding</keyword>
<evidence type="ECO:0000256" key="7">
    <source>
        <dbReference type="ARBA" id="ARBA00022692"/>
    </source>
</evidence>
<dbReference type="InterPro" id="IPR011009">
    <property type="entry name" value="Kinase-like_dom_sf"/>
</dbReference>
<dbReference type="EC" id="2.7.-.-" evidence="13"/>
<keyword evidence="3 13" id="KW-1003">Cell membrane</keyword>
<dbReference type="SUPFAM" id="SSF56112">
    <property type="entry name" value="Protein kinase-like (PK-like)"/>
    <property type="match status" value="1"/>
</dbReference>
<evidence type="ECO:0000256" key="10">
    <source>
        <dbReference type="ARBA" id="ARBA00022840"/>
    </source>
</evidence>
<dbReference type="AlphaFoldDB" id="A0A078KSQ3"/>
<dbReference type="InterPro" id="IPR050154">
    <property type="entry name" value="UbiB_kinase"/>
</dbReference>
<keyword evidence="9 13" id="KW-0418">Kinase</keyword>
<dbReference type="Pfam" id="PF03109">
    <property type="entry name" value="ABC1"/>
    <property type="match status" value="1"/>
</dbReference>
<dbReference type="GO" id="GO:0005524">
    <property type="term" value="F:ATP binding"/>
    <property type="evidence" value="ECO:0007669"/>
    <property type="project" value="UniProtKB-KW"/>
</dbReference>
<evidence type="ECO:0000313" key="15">
    <source>
        <dbReference type="EMBL" id="CDZ76091.1"/>
    </source>
</evidence>
<dbReference type="GO" id="GO:0010795">
    <property type="term" value="P:regulation of ubiquinone biosynthetic process"/>
    <property type="evidence" value="ECO:0007669"/>
    <property type="project" value="UniProtKB-UniRule"/>
</dbReference>
<dbReference type="eggNOG" id="COG0661">
    <property type="taxonomic scope" value="Bacteria"/>
</dbReference>
<dbReference type="NCBIfam" id="TIGR01982">
    <property type="entry name" value="UbiB"/>
    <property type="match status" value="1"/>
</dbReference>
<dbReference type="PANTHER" id="PTHR10566">
    <property type="entry name" value="CHAPERONE-ACTIVITY OF BC1 COMPLEX CABC1 -RELATED"/>
    <property type="match status" value="1"/>
</dbReference>
<dbReference type="InterPro" id="IPR004147">
    <property type="entry name" value="ABC1_dom"/>
</dbReference>
<organism evidence="15 16">
    <name type="scientific">Legionella massiliensis</name>
    <dbReference type="NCBI Taxonomy" id="1034943"/>
    <lineage>
        <taxon>Bacteria</taxon>
        <taxon>Pseudomonadati</taxon>
        <taxon>Pseudomonadota</taxon>
        <taxon>Gammaproteobacteria</taxon>
        <taxon>Legionellales</taxon>
        <taxon>Legionellaceae</taxon>
        <taxon>Legionella</taxon>
    </lineage>
</organism>
<comment type="pathway">
    <text evidence="1 13">Cofactor biosynthesis; ubiquinone biosynthesis [regulation].</text>
</comment>
<feature type="transmembrane region" description="Helical" evidence="13">
    <location>
        <begin position="527"/>
        <end position="546"/>
    </location>
</feature>
<dbReference type="GO" id="GO:0005886">
    <property type="term" value="C:plasma membrane"/>
    <property type="evidence" value="ECO:0007669"/>
    <property type="project" value="UniProtKB-SubCell"/>
</dbReference>
<dbReference type="Proteomes" id="UP000044071">
    <property type="component" value="Unassembled WGS sequence"/>
</dbReference>
<name>A0A078KSQ3_9GAMM</name>
<dbReference type="CDD" id="cd13972">
    <property type="entry name" value="UbiB"/>
    <property type="match status" value="1"/>
</dbReference>
<evidence type="ECO:0000256" key="8">
    <source>
        <dbReference type="ARBA" id="ARBA00022741"/>
    </source>
</evidence>
<keyword evidence="5 13" id="KW-0808">Transferase</keyword>
<evidence type="ECO:0000256" key="13">
    <source>
        <dbReference type="HAMAP-Rule" id="MF_00414"/>
    </source>
</evidence>
<accession>A0A078KSQ3</accession>